<dbReference type="Proteomes" id="UP000265520">
    <property type="component" value="Unassembled WGS sequence"/>
</dbReference>
<sequence>MKRIRRENPSVWSSELAEGSTELIRGGRRTNR</sequence>
<feature type="non-terminal residue" evidence="2">
    <location>
        <position position="32"/>
    </location>
</feature>
<name>A0A392SHJ1_9FABA</name>
<protein>
    <submittedName>
        <fullName evidence="2">Uncharacterized protein</fullName>
    </submittedName>
</protein>
<accession>A0A392SHJ1</accession>
<keyword evidence="3" id="KW-1185">Reference proteome</keyword>
<feature type="region of interest" description="Disordered" evidence="1">
    <location>
        <begin position="1"/>
        <end position="32"/>
    </location>
</feature>
<evidence type="ECO:0000313" key="3">
    <source>
        <dbReference type="Proteomes" id="UP000265520"/>
    </source>
</evidence>
<dbReference type="EMBL" id="LXQA010370958">
    <property type="protein sequence ID" value="MCI47326.1"/>
    <property type="molecule type" value="Genomic_DNA"/>
</dbReference>
<comment type="caution">
    <text evidence="2">The sequence shown here is derived from an EMBL/GenBank/DDBJ whole genome shotgun (WGS) entry which is preliminary data.</text>
</comment>
<reference evidence="2 3" key="1">
    <citation type="journal article" date="2018" name="Front. Plant Sci.">
        <title>Red Clover (Trifolium pratense) and Zigzag Clover (T. medium) - A Picture of Genomic Similarities and Differences.</title>
        <authorList>
            <person name="Dluhosova J."/>
            <person name="Istvanek J."/>
            <person name="Nedelnik J."/>
            <person name="Repkova J."/>
        </authorList>
    </citation>
    <scope>NUCLEOTIDE SEQUENCE [LARGE SCALE GENOMIC DNA]</scope>
    <source>
        <strain evidence="3">cv. 10/8</strain>
        <tissue evidence="2">Leaf</tissue>
    </source>
</reference>
<proteinExistence type="predicted"/>
<dbReference type="AlphaFoldDB" id="A0A392SHJ1"/>
<organism evidence="2 3">
    <name type="scientific">Trifolium medium</name>
    <dbReference type="NCBI Taxonomy" id="97028"/>
    <lineage>
        <taxon>Eukaryota</taxon>
        <taxon>Viridiplantae</taxon>
        <taxon>Streptophyta</taxon>
        <taxon>Embryophyta</taxon>
        <taxon>Tracheophyta</taxon>
        <taxon>Spermatophyta</taxon>
        <taxon>Magnoliopsida</taxon>
        <taxon>eudicotyledons</taxon>
        <taxon>Gunneridae</taxon>
        <taxon>Pentapetalae</taxon>
        <taxon>rosids</taxon>
        <taxon>fabids</taxon>
        <taxon>Fabales</taxon>
        <taxon>Fabaceae</taxon>
        <taxon>Papilionoideae</taxon>
        <taxon>50 kb inversion clade</taxon>
        <taxon>NPAAA clade</taxon>
        <taxon>Hologalegina</taxon>
        <taxon>IRL clade</taxon>
        <taxon>Trifolieae</taxon>
        <taxon>Trifolium</taxon>
    </lineage>
</organism>
<evidence type="ECO:0000313" key="2">
    <source>
        <dbReference type="EMBL" id="MCI47326.1"/>
    </source>
</evidence>
<evidence type="ECO:0000256" key="1">
    <source>
        <dbReference type="SAM" id="MobiDB-lite"/>
    </source>
</evidence>